<evidence type="ECO:0000313" key="2">
    <source>
        <dbReference type="WBParaSite" id="PTRK_0000728000.1"/>
    </source>
</evidence>
<sequence length="270" mass="31576">MTLATCTIGENENIDDSNWKETYATLYKYGYGRGAVNMVYYRVDGKRYELNSYFDANGKAIGDKYLIKYNPYNPEQIKEYIWYVSFLTTEKTEEAIGKVEDVWSKNIEFGRIKRYGISFVYIINGEKYERTQYLQPDYKDVYPNLSAGQEYKVLYWDKNPQPVIAMTLMLSLQSYSQSMKDYSDKDLTISYPETWENMTYPKTVFLLIRPVEEQGQKFRENVNLIISESKGLTLDEYGALAKLQLQKHLKNVEIITTNNKTIGGNPWESL</sequence>
<reference evidence="2" key="1">
    <citation type="submission" date="2017-02" db="UniProtKB">
        <authorList>
            <consortium name="WormBaseParasite"/>
        </authorList>
    </citation>
    <scope>IDENTIFICATION</scope>
</reference>
<accession>A0A0N4ZHB6</accession>
<organism evidence="1 2">
    <name type="scientific">Parastrongyloides trichosuri</name>
    <name type="common">Possum-specific nematode worm</name>
    <dbReference type="NCBI Taxonomy" id="131310"/>
    <lineage>
        <taxon>Eukaryota</taxon>
        <taxon>Metazoa</taxon>
        <taxon>Ecdysozoa</taxon>
        <taxon>Nematoda</taxon>
        <taxon>Chromadorea</taxon>
        <taxon>Rhabditida</taxon>
        <taxon>Tylenchina</taxon>
        <taxon>Panagrolaimomorpha</taxon>
        <taxon>Strongyloidoidea</taxon>
        <taxon>Strongyloididae</taxon>
        <taxon>Parastrongyloides</taxon>
    </lineage>
</organism>
<protein>
    <submittedName>
        <fullName evidence="2">Lipoprotein</fullName>
    </submittedName>
</protein>
<proteinExistence type="predicted"/>
<dbReference type="AlphaFoldDB" id="A0A0N4ZHB6"/>
<dbReference type="WBParaSite" id="PTRK_0000728000.1">
    <property type="protein sequence ID" value="PTRK_0000728000.1"/>
    <property type="gene ID" value="PTRK_0000728000"/>
</dbReference>
<keyword evidence="1" id="KW-1185">Reference proteome</keyword>
<dbReference type="Gene3D" id="3.40.1000.10">
    <property type="entry name" value="Mog1/PsbP, alpha/beta/alpha sandwich"/>
    <property type="match status" value="1"/>
</dbReference>
<name>A0A0N4ZHB6_PARTI</name>
<dbReference type="Proteomes" id="UP000038045">
    <property type="component" value="Unplaced"/>
</dbReference>
<evidence type="ECO:0000313" key="1">
    <source>
        <dbReference type="Proteomes" id="UP000038045"/>
    </source>
</evidence>